<evidence type="ECO:0000256" key="1">
    <source>
        <dbReference type="SAM" id="MobiDB-lite"/>
    </source>
</evidence>
<comment type="caution">
    <text evidence="2">The sequence shown here is derived from an EMBL/GenBank/DDBJ whole genome shotgun (WGS) entry which is preliminary data.</text>
</comment>
<dbReference type="AlphaFoldDB" id="T0K1I2"/>
<dbReference type="OrthoDB" id="5428890at2759"/>
<evidence type="ECO:0000313" key="3">
    <source>
        <dbReference type="Proteomes" id="UP000015530"/>
    </source>
</evidence>
<sequence length="327" mass="37031">MEVTSYLEGWRRASLSNEVLEHTINLAVSVWLMIKLGPVSEQEGPWRRLQWREGSLQDCIHEHFNKKPSLNLDGIRLPRSFNAWSIEKIGGVEIEFTDNLDDHLFLSEDNSGMKVQIFHHANFLQHFQSSMFPEGLLAETLDTLKLVFPQSDFGRLGGFKCKRRKVLENLWFKSREREIDTSLGSCGTLQAEGRRIEKFYFWRDRLIVLKQAYDEKTPSSLPQWWHNFIYFKLNQHHNMCFGLSRRHHGYGGGGYGPRPVMVQPHHHHHGGMMGGPRPGCGPRPGFGGGFGPRMGGGFGGRHHHGHHGHHGGGFGGPGGGFGGPGRW</sequence>
<feature type="compositionally biased region" description="Basic residues" evidence="1">
    <location>
        <begin position="301"/>
        <end position="310"/>
    </location>
</feature>
<dbReference type="HOGENOM" id="CLU_849944_0_0_1"/>
<name>T0K1I2_COLGC</name>
<organism evidence="2 3">
    <name type="scientific">Colletotrichum gloeosporioides (strain Cg-14)</name>
    <name type="common">Anthracnose fungus</name>
    <name type="synonym">Glomerella cingulata</name>
    <dbReference type="NCBI Taxonomy" id="1237896"/>
    <lineage>
        <taxon>Eukaryota</taxon>
        <taxon>Fungi</taxon>
        <taxon>Dikarya</taxon>
        <taxon>Ascomycota</taxon>
        <taxon>Pezizomycotina</taxon>
        <taxon>Sordariomycetes</taxon>
        <taxon>Hypocreomycetidae</taxon>
        <taxon>Glomerellales</taxon>
        <taxon>Glomerellaceae</taxon>
        <taxon>Colletotrichum</taxon>
        <taxon>Colletotrichum gloeosporioides species complex</taxon>
    </lineage>
</organism>
<feature type="region of interest" description="Disordered" evidence="1">
    <location>
        <begin position="301"/>
        <end position="327"/>
    </location>
</feature>
<evidence type="ECO:0000313" key="2">
    <source>
        <dbReference type="EMBL" id="EQB49467.1"/>
    </source>
</evidence>
<dbReference type="EMBL" id="AMYD01002323">
    <property type="protein sequence ID" value="EQB49467.1"/>
    <property type="molecule type" value="Genomic_DNA"/>
</dbReference>
<dbReference type="eggNOG" id="ENOG502SK62">
    <property type="taxonomic scope" value="Eukaryota"/>
</dbReference>
<feature type="compositionally biased region" description="Gly residues" evidence="1">
    <location>
        <begin position="311"/>
        <end position="327"/>
    </location>
</feature>
<gene>
    <name evidence="2" type="ORF">CGLO_11205</name>
</gene>
<accession>T0K1I2</accession>
<proteinExistence type="predicted"/>
<reference evidence="3" key="1">
    <citation type="journal article" date="2013" name="Mol. Plant Microbe Interact.">
        <title>Global aspects of pacC regulation of pathogenicity genes in Colletotrichum gloeosporioides as revealed by transcriptome analysis.</title>
        <authorList>
            <person name="Alkan N."/>
            <person name="Meng X."/>
            <person name="Friedlander G."/>
            <person name="Reuveni E."/>
            <person name="Sukno S."/>
            <person name="Sherman A."/>
            <person name="Thon M."/>
            <person name="Fluhr R."/>
            <person name="Prusky D."/>
        </authorList>
    </citation>
    <scope>NUCLEOTIDE SEQUENCE [LARGE SCALE GENOMIC DNA]</scope>
    <source>
        <strain evidence="3">Cg-14</strain>
    </source>
</reference>
<dbReference type="Proteomes" id="UP000015530">
    <property type="component" value="Unassembled WGS sequence"/>
</dbReference>
<protein>
    <submittedName>
        <fullName evidence="2">Uncharacterized protein</fullName>
    </submittedName>
</protein>